<keyword evidence="6" id="KW-0442">Lipid degradation</keyword>
<dbReference type="GO" id="GO:0005576">
    <property type="term" value="C:extracellular region"/>
    <property type="evidence" value="ECO:0007669"/>
    <property type="project" value="UniProtKB-SubCell"/>
</dbReference>
<comment type="subcellular location">
    <subcellularLocation>
        <location evidence="1">Secreted</location>
    </subcellularLocation>
</comment>
<name>A0A803L065_CHEQI</name>
<evidence type="ECO:0000256" key="1">
    <source>
        <dbReference type="ARBA" id="ARBA00004613"/>
    </source>
</evidence>
<evidence type="ECO:0000256" key="8">
    <source>
        <dbReference type="SAM" id="SignalP"/>
    </source>
</evidence>
<evidence type="ECO:0000256" key="7">
    <source>
        <dbReference type="ARBA" id="ARBA00023098"/>
    </source>
</evidence>
<sequence length="311" mass="34124">MAINLSKHLRIIVSLCFFAFACFCSANNKPRNGGGFKGMFIFGSSVVDNGNNNNLKGSTSKANFLPYGIDFNVGPIKPTGRFSNGKNVADLIGDHLKLPLIPSFANTQTQGDSILYGVNFASGGSGIFNETGVIWGKVISLHEQITNFEGVTLPKLESRLRSQRDKILPDYLFLVAAGNNDYTFQLLLSPQNASQSAQAFAAKLIDFYSVQLKMKHELPGSDFMILDSVKVITDILNNGNSTVNLQQVNRHARLMAPPAMIGDAMPFFYLNHYSESACAAIAAKVYGSRNKSEVFPVNLHRFSHRQHSNLH</sequence>
<feature type="signal peptide" evidence="8">
    <location>
        <begin position="1"/>
        <end position="26"/>
    </location>
</feature>
<keyword evidence="7" id="KW-0443">Lipid metabolism</keyword>
<dbReference type="InterPro" id="IPR001087">
    <property type="entry name" value="GDSL"/>
</dbReference>
<dbReference type="InterPro" id="IPR051238">
    <property type="entry name" value="GDSL_esterase/lipase"/>
</dbReference>
<dbReference type="Gramene" id="AUR62004675-RA">
    <property type="protein sequence ID" value="AUR62004675-RA:cds"/>
    <property type="gene ID" value="AUR62004675"/>
</dbReference>
<evidence type="ECO:0000313" key="10">
    <source>
        <dbReference type="Proteomes" id="UP000596660"/>
    </source>
</evidence>
<organism evidence="9 10">
    <name type="scientific">Chenopodium quinoa</name>
    <name type="common">Quinoa</name>
    <dbReference type="NCBI Taxonomy" id="63459"/>
    <lineage>
        <taxon>Eukaryota</taxon>
        <taxon>Viridiplantae</taxon>
        <taxon>Streptophyta</taxon>
        <taxon>Embryophyta</taxon>
        <taxon>Tracheophyta</taxon>
        <taxon>Spermatophyta</taxon>
        <taxon>Magnoliopsida</taxon>
        <taxon>eudicotyledons</taxon>
        <taxon>Gunneridae</taxon>
        <taxon>Pentapetalae</taxon>
        <taxon>Caryophyllales</taxon>
        <taxon>Chenopodiaceae</taxon>
        <taxon>Chenopodioideae</taxon>
        <taxon>Atripliceae</taxon>
        <taxon>Chenopodium</taxon>
    </lineage>
</organism>
<dbReference type="GO" id="GO:0016788">
    <property type="term" value="F:hydrolase activity, acting on ester bonds"/>
    <property type="evidence" value="ECO:0007669"/>
    <property type="project" value="InterPro"/>
</dbReference>
<dbReference type="EnsemblPlants" id="AUR62004675-RA">
    <property type="protein sequence ID" value="AUR62004675-RA:cds"/>
    <property type="gene ID" value="AUR62004675"/>
</dbReference>
<dbReference type="Proteomes" id="UP000596660">
    <property type="component" value="Unplaced"/>
</dbReference>
<comment type="similarity">
    <text evidence="2">Belongs to the 'GDSL' lipolytic enzyme family.</text>
</comment>
<keyword evidence="5" id="KW-0378">Hydrolase</keyword>
<evidence type="ECO:0000256" key="2">
    <source>
        <dbReference type="ARBA" id="ARBA00008668"/>
    </source>
</evidence>
<dbReference type="InterPro" id="IPR036514">
    <property type="entry name" value="SGNH_hydro_sf"/>
</dbReference>
<keyword evidence="4 8" id="KW-0732">Signal</keyword>
<dbReference type="Gene3D" id="3.40.50.1110">
    <property type="entry name" value="SGNH hydrolase"/>
    <property type="match status" value="1"/>
</dbReference>
<evidence type="ECO:0000256" key="5">
    <source>
        <dbReference type="ARBA" id="ARBA00022801"/>
    </source>
</evidence>
<keyword evidence="10" id="KW-1185">Reference proteome</keyword>
<reference evidence="9" key="2">
    <citation type="submission" date="2021-03" db="UniProtKB">
        <authorList>
            <consortium name="EnsemblPlants"/>
        </authorList>
    </citation>
    <scope>IDENTIFICATION</scope>
</reference>
<dbReference type="GO" id="GO:0016042">
    <property type="term" value="P:lipid catabolic process"/>
    <property type="evidence" value="ECO:0007669"/>
    <property type="project" value="UniProtKB-KW"/>
</dbReference>
<evidence type="ECO:0000256" key="4">
    <source>
        <dbReference type="ARBA" id="ARBA00022729"/>
    </source>
</evidence>
<evidence type="ECO:0000313" key="9">
    <source>
        <dbReference type="EnsemblPlants" id="AUR62004675-RA:cds"/>
    </source>
</evidence>
<dbReference type="PROSITE" id="PS51257">
    <property type="entry name" value="PROKAR_LIPOPROTEIN"/>
    <property type="match status" value="1"/>
</dbReference>
<dbReference type="Pfam" id="PF00657">
    <property type="entry name" value="Lipase_GDSL"/>
    <property type="match status" value="1"/>
</dbReference>
<evidence type="ECO:0000256" key="6">
    <source>
        <dbReference type="ARBA" id="ARBA00022963"/>
    </source>
</evidence>
<dbReference type="AlphaFoldDB" id="A0A803L065"/>
<accession>A0A803L065</accession>
<keyword evidence="3" id="KW-0964">Secreted</keyword>
<proteinExistence type="inferred from homology"/>
<protein>
    <submittedName>
        <fullName evidence="9">Uncharacterized protein</fullName>
    </submittedName>
</protein>
<dbReference type="PANTHER" id="PTHR45650">
    <property type="entry name" value="GDSL-LIKE LIPASE/ACYLHYDROLASE-RELATED"/>
    <property type="match status" value="1"/>
</dbReference>
<reference evidence="9" key="1">
    <citation type="journal article" date="2017" name="Nature">
        <title>The genome of Chenopodium quinoa.</title>
        <authorList>
            <person name="Jarvis D.E."/>
            <person name="Ho Y.S."/>
            <person name="Lightfoot D.J."/>
            <person name="Schmoeckel S.M."/>
            <person name="Li B."/>
            <person name="Borm T.J.A."/>
            <person name="Ohyanagi H."/>
            <person name="Mineta K."/>
            <person name="Michell C.T."/>
            <person name="Saber N."/>
            <person name="Kharbatia N.M."/>
            <person name="Rupper R.R."/>
            <person name="Sharp A.R."/>
            <person name="Dally N."/>
            <person name="Boughton B.A."/>
            <person name="Woo Y.H."/>
            <person name="Gao G."/>
            <person name="Schijlen E.G.W.M."/>
            <person name="Guo X."/>
            <person name="Momin A.A."/>
            <person name="Negrao S."/>
            <person name="Al-Babili S."/>
            <person name="Gehring C."/>
            <person name="Roessner U."/>
            <person name="Jung C."/>
            <person name="Murphy K."/>
            <person name="Arold S.T."/>
            <person name="Gojobori T."/>
            <person name="van der Linden C.G."/>
            <person name="van Loo E.N."/>
            <person name="Jellen E.N."/>
            <person name="Maughan P.J."/>
            <person name="Tester M."/>
        </authorList>
    </citation>
    <scope>NUCLEOTIDE SEQUENCE [LARGE SCALE GENOMIC DNA]</scope>
    <source>
        <strain evidence="9">cv. PI 614886</strain>
    </source>
</reference>
<feature type="chain" id="PRO_5031120830" evidence="8">
    <location>
        <begin position="27"/>
        <end position="311"/>
    </location>
</feature>
<dbReference type="PANTHER" id="PTHR45650:SF2">
    <property type="entry name" value="OS06G0560700 PROTEIN"/>
    <property type="match status" value="1"/>
</dbReference>
<evidence type="ECO:0000256" key="3">
    <source>
        <dbReference type="ARBA" id="ARBA00022525"/>
    </source>
</evidence>